<gene>
    <name evidence="1" type="ORF">DPMN_140402</name>
</gene>
<evidence type="ECO:0000313" key="1">
    <source>
        <dbReference type="EMBL" id="KAH3811983.1"/>
    </source>
</evidence>
<dbReference type="Proteomes" id="UP000828390">
    <property type="component" value="Unassembled WGS sequence"/>
</dbReference>
<keyword evidence="2" id="KW-1185">Reference proteome</keyword>
<sequence>MQDLQSEIKQTGVKTEVMSYLLYIKCLDHLATTESFLRDSNFGNGTTLDVEMYTAIDQALSTFPGLGMVLKGNCIPKHTVEIQGDSFSCSLSGICETAHGELLVTDFSNKKVTLLNKSYKVVNHYGLPNYPWSMCSSNSNQVAITVGDCLSRNIVLFIQARNGRLILDRAEELQHRLVGIACTEGSFYITSGTELFRYNVNLQNKTKIYEDYSNIHTGVQYY</sequence>
<reference evidence="1" key="1">
    <citation type="journal article" date="2019" name="bioRxiv">
        <title>The Genome of the Zebra Mussel, Dreissena polymorpha: A Resource for Invasive Species Research.</title>
        <authorList>
            <person name="McCartney M.A."/>
            <person name="Auch B."/>
            <person name="Kono T."/>
            <person name="Mallez S."/>
            <person name="Zhang Y."/>
            <person name="Obille A."/>
            <person name="Becker A."/>
            <person name="Abrahante J.E."/>
            <person name="Garbe J."/>
            <person name="Badalamenti J.P."/>
            <person name="Herman A."/>
            <person name="Mangelson H."/>
            <person name="Liachko I."/>
            <person name="Sullivan S."/>
            <person name="Sone E.D."/>
            <person name="Koren S."/>
            <person name="Silverstein K.A.T."/>
            <person name="Beckman K.B."/>
            <person name="Gohl D.M."/>
        </authorList>
    </citation>
    <scope>NUCLEOTIDE SEQUENCE</scope>
    <source>
        <strain evidence="1">Duluth1</strain>
        <tissue evidence="1">Whole animal</tissue>
    </source>
</reference>
<reference evidence="1" key="2">
    <citation type="submission" date="2020-11" db="EMBL/GenBank/DDBJ databases">
        <authorList>
            <person name="McCartney M.A."/>
            <person name="Auch B."/>
            <person name="Kono T."/>
            <person name="Mallez S."/>
            <person name="Becker A."/>
            <person name="Gohl D.M."/>
            <person name="Silverstein K.A.T."/>
            <person name="Koren S."/>
            <person name="Bechman K.B."/>
            <person name="Herman A."/>
            <person name="Abrahante J.E."/>
            <person name="Garbe J."/>
        </authorList>
    </citation>
    <scope>NUCLEOTIDE SEQUENCE</scope>
    <source>
        <strain evidence="1">Duluth1</strain>
        <tissue evidence="1">Whole animal</tissue>
    </source>
</reference>
<proteinExistence type="predicted"/>
<comment type="caution">
    <text evidence="1">The sequence shown here is derived from an EMBL/GenBank/DDBJ whole genome shotgun (WGS) entry which is preliminary data.</text>
</comment>
<protein>
    <submittedName>
        <fullName evidence="1">Uncharacterized protein</fullName>
    </submittedName>
</protein>
<evidence type="ECO:0000313" key="2">
    <source>
        <dbReference type="Proteomes" id="UP000828390"/>
    </source>
</evidence>
<dbReference type="SUPFAM" id="SSF63829">
    <property type="entry name" value="Calcium-dependent phosphotriesterase"/>
    <property type="match status" value="1"/>
</dbReference>
<accession>A0A9D4JKC7</accession>
<organism evidence="1 2">
    <name type="scientific">Dreissena polymorpha</name>
    <name type="common">Zebra mussel</name>
    <name type="synonym">Mytilus polymorpha</name>
    <dbReference type="NCBI Taxonomy" id="45954"/>
    <lineage>
        <taxon>Eukaryota</taxon>
        <taxon>Metazoa</taxon>
        <taxon>Spiralia</taxon>
        <taxon>Lophotrochozoa</taxon>
        <taxon>Mollusca</taxon>
        <taxon>Bivalvia</taxon>
        <taxon>Autobranchia</taxon>
        <taxon>Heteroconchia</taxon>
        <taxon>Euheterodonta</taxon>
        <taxon>Imparidentia</taxon>
        <taxon>Neoheterodontei</taxon>
        <taxon>Myida</taxon>
        <taxon>Dreissenoidea</taxon>
        <taxon>Dreissenidae</taxon>
        <taxon>Dreissena</taxon>
    </lineage>
</organism>
<name>A0A9D4JKC7_DREPO</name>
<dbReference type="EMBL" id="JAIWYP010000006">
    <property type="protein sequence ID" value="KAH3811983.1"/>
    <property type="molecule type" value="Genomic_DNA"/>
</dbReference>
<dbReference type="AlphaFoldDB" id="A0A9D4JKC7"/>